<dbReference type="Gene3D" id="3.40.50.2000">
    <property type="entry name" value="Glycogen Phosphorylase B"/>
    <property type="match status" value="1"/>
</dbReference>
<dbReference type="Pfam" id="PF13439">
    <property type="entry name" value="Glyco_transf_4"/>
    <property type="match status" value="1"/>
</dbReference>
<dbReference type="SUPFAM" id="SSF53756">
    <property type="entry name" value="UDP-Glycosyltransferase/glycogen phosphorylase"/>
    <property type="match status" value="1"/>
</dbReference>
<sequence length="482" mass="51661">MSLRVLITNLFVAHGSGSEAVVELLADGLRRAGHQPMLYAPTLGDQAVRMRRRGHVVVDRIAELPFRPDVLHLQHTPPAAMALAAFPGVPAVFACHSALFEVEAPRPHPQIRRWIAVDDLCRDRCLSRGVPADRLSVILNAVDMERFRPRLPLPARPARALLLTKTAEHLELVRGVCGELAIDLDELGPATGRVTDRLEDELPKYDLVFATARMALEAATVGCAVVVGDGRGFAGLLTGARLEEWRRLNFGAGLLSRPLTAEGLRAAIAAYDPADAARIAARLREAATAEAYAAMHVELYRAAMTEPPCPAAEVAAATAAWLENLLPTAAERPWRAVAQEVVGFRPDPVRQALDALQGGFSATLEATLSARLPAMASAAVAEASSHLLAGPLQGSLAATVDGALAARLPPMLRASVEESLSSGLPAALRAAIDQSTAQALQSLPGMRAERMLRGIWRRAVPAVVRRPLNRWRRALLRRIGSA</sequence>
<evidence type="ECO:0000313" key="2">
    <source>
        <dbReference type="EMBL" id="MBR0681115.1"/>
    </source>
</evidence>
<evidence type="ECO:0000313" key="3">
    <source>
        <dbReference type="Proteomes" id="UP001138709"/>
    </source>
</evidence>
<gene>
    <name evidence="2" type="ORF">GXW74_11505</name>
</gene>
<name>A0A9X9XBM9_9PROT</name>
<comment type="caution">
    <text evidence="2">The sequence shown here is derived from an EMBL/GenBank/DDBJ whole genome shotgun (WGS) entry which is preliminary data.</text>
</comment>
<keyword evidence="3" id="KW-1185">Reference proteome</keyword>
<organism evidence="2 3">
    <name type="scientific">Neoroseomonas eburnea</name>
    <dbReference type="NCBI Taxonomy" id="1346889"/>
    <lineage>
        <taxon>Bacteria</taxon>
        <taxon>Pseudomonadati</taxon>
        <taxon>Pseudomonadota</taxon>
        <taxon>Alphaproteobacteria</taxon>
        <taxon>Acetobacterales</taxon>
        <taxon>Acetobacteraceae</taxon>
        <taxon>Neoroseomonas</taxon>
    </lineage>
</organism>
<dbReference type="GO" id="GO:0016757">
    <property type="term" value="F:glycosyltransferase activity"/>
    <property type="evidence" value="ECO:0007669"/>
    <property type="project" value="UniProtKB-ARBA"/>
</dbReference>
<dbReference type="AlphaFoldDB" id="A0A9X9XBM9"/>
<proteinExistence type="predicted"/>
<reference evidence="2" key="1">
    <citation type="submission" date="2020-01" db="EMBL/GenBank/DDBJ databases">
        <authorList>
            <person name="Rat A."/>
        </authorList>
    </citation>
    <scope>NUCLEOTIDE SEQUENCE</scope>
    <source>
        <strain evidence="2">LMG 31228</strain>
    </source>
</reference>
<reference evidence="2" key="2">
    <citation type="journal article" date="2021" name="Syst. Appl. Microbiol.">
        <title>Roseomonas hellenica sp. nov., isolated from roots of wild-growing Alkanna tinctoria.</title>
        <authorList>
            <person name="Rat A."/>
            <person name="Naranjo H.D."/>
            <person name="Lebbe L."/>
            <person name="Cnockaert M."/>
            <person name="Krigas N."/>
            <person name="Grigoriadou K."/>
            <person name="Maloupa E."/>
            <person name="Willems A."/>
        </authorList>
    </citation>
    <scope>NUCLEOTIDE SEQUENCE</scope>
    <source>
        <strain evidence="2">LMG 31228</strain>
    </source>
</reference>
<dbReference type="InterPro" id="IPR028098">
    <property type="entry name" value="Glyco_trans_4-like_N"/>
</dbReference>
<dbReference type="Proteomes" id="UP001138709">
    <property type="component" value="Unassembled WGS sequence"/>
</dbReference>
<dbReference type="EMBL" id="JAAEDL010000009">
    <property type="protein sequence ID" value="MBR0681115.1"/>
    <property type="molecule type" value="Genomic_DNA"/>
</dbReference>
<feature type="domain" description="Glycosyltransferase subfamily 4-like N-terminal" evidence="1">
    <location>
        <begin position="16"/>
        <end position="146"/>
    </location>
</feature>
<dbReference type="RefSeq" id="WP_211846646.1">
    <property type="nucleotide sequence ID" value="NZ_JAAEDL010000009.1"/>
</dbReference>
<protein>
    <submittedName>
        <fullName evidence="2">Glycosyltransferase family 4 protein</fullName>
    </submittedName>
</protein>
<accession>A0A9X9XBM9</accession>
<evidence type="ECO:0000259" key="1">
    <source>
        <dbReference type="Pfam" id="PF13439"/>
    </source>
</evidence>